<dbReference type="Gene3D" id="2.160.20.10">
    <property type="entry name" value="Single-stranded right-handed beta-helix, Pectin lyase-like"/>
    <property type="match status" value="1"/>
</dbReference>
<dbReference type="Pfam" id="PF12708">
    <property type="entry name" value="Pect-lyase_RHGA_epim"/>
    <property type="match status" value="1"/>
</dbReference>
<reference evidence="2 4" key="1">
    <citation type="submission" date="2013-02" db="EMBL/GenBank/DDBJ databases">
        <title>The Genome Sequence of Enterococcus moraviensis BAA-383.</title>
        <authorList>
            <consortium name="The Broad Institute Genome Sequencing Platform"/>
            <consortium name="The Broad Institute Genome Sequencing Center for Infectious Disease"/>
            <person name="Earl A.M."/>
            <person name="Gilmore M.S."/>
            <person name="Lebreton F."/>
            <person name="Walker B."/>
            <person name="Young S.K."/>
            <person name="Zeng Q."/>
            <person name="Gargeya S."/>
            <person name="Fitzgerald M."/>
            <person name="Haas B."/>
            <person name="Abouelleil A."/>
            <person name="Alvarado L."/>
            <person name="Arachchi H.M."/>
            <person name="Berlin A.M."/>
            <person name="Chapman S.B."/>
            <person name="Dewar J."/>
            <person name="Goldberg J."/>
            <person name="Griggs A."/>
            <person name="Gujja S."/>
            <person name="Hansen M."/>
            <person name="Howarth C."/>
            <person name="Imamovic A."/>
            <person name="Larimer J."/>
            <person name="McCowan C."/>
            <person name="Murphy C."/>
            <person name="Neiman D."/>
            <person name="Pearson M."/>
            <person name="Priest M."/>
            <person name="Roberts A."/>
            <person name="Saif S."/>
            <person name="Shea T."/>
            <person name="Sisk P."/>
            <person name="Sykes S."/>
            <person name="Wortman J."/>
            <person name="Nusbaum C."/>
            <person name="Birren B."/>
        </authorList>
    </citation>
    <scope>NUCLEOTIDE SEQUENCE [LARGE SCALE GENOMIC DNA]</scope>
    <source>
        <strain evidence="2 4">ATCC BAA-383</strain>
    </source>
</reference>
<dbReference type="EMBL" id="ASWB01000002">
    <property type="protein sequence ID" value="EOT71859.1"/>
    <property type="molecule type" value="Genomic_DNA"/>
</dbReference>
<evidence type="ECO:0000313" key="2">
    <source>
        <dbReference type="EMBL" id="EOH98966.1"/>
    </source>
</evidence>
<reference evidence="3 5" key="2">
    <citation type="submission" date="2013-03" db="EMBL/GenBank/DDBJ databases">
        <title>The Genome Sequence of Enterococcus moraviensis BAA-383 (PacBio/Illumina hybrid assembly).</title>
        <authorList>
            <consortium name="The Broad Institute Genomics Platform"/>
            <consortium name="The Broad Institute Genome Sequencing Center for Infectious Disease"/>
            <person name="Earl A."/>
            <person name="Russ C."/>
            <person name="Gilmore M."/>
            <person name="Surin D."/>
            <person name="Walker B."/>
            <person name="Young S."/>
            <person name="Zeng Q."/>
            <person name="Gargeya S."/>
            <person name="Fitzgerald M."/>
            <person name="Haas B."/>
            <person name="Abouelleil A."/>
            <person name="Allen A.W."/>
            <person name="Alvarado L."/>
            <person name="Arachchi H.M."/>
            <person name="Berlin A.M."/>
            <person name="Chapman S.B."/>
            <person name="Gainer-Dewar J."/>
            <person name="Goldberg J."/>
            <person name="Griggs A."/>
            <person name="Gujja S."/>
            <person name="Hansen M."/>
            <person name="Howarth C."/>
            <person name="Imamovic A."/>
            <person name="Ireland A."/>
            <person name="Larimer J."/>
            <person name="McCowan C."/>
            <person name="Murphy C."/>
            <person name="Pearson M."/>
            <person name="Poon T.W."/>
            <person name="Priest M."/>
            <person name="Roberts A."/>
            <person name="Saif S."/>
            <person name="Shea T."/>
            <person name="Sisk P."/>
            <person name="Sykes S."/>
            <person name="Wortman J."/>
            <person name="Nusbaum C."/>
            <person name="Birren B."/>
        </authorList>
    </citation>
    <scope>NUCLEOTIDE SEQUENCE [LARGE SCALE GENOMIC DNA]</scope>
    <source>
        <strain evidence="3 5">ATCC BAA-383</strain>
    </source>
</reference>
<proteinExistence type="predicted"/>
<evidence type="ECO:0000259" key="1">
    <source>
        <dbReference type="Pfam" id="PF12708"/>
    </source>
</evidence>
<dbReference type="InterPro" id="IPR012334">
    <property type="entry name" value="Pectin_lyas_fold"/>
</dbReference>
<comment type="caution">
    <text evidence="2">The sequence shown here is derived from an EMBL/GenBank/DDBJ whole genome shotgun (WGS) entry which is preliminary data.</text>
</comment>
<dbReference type="InterPro" id="IPR024535">
    <property type="entry name" value="RHGA/B-epi-like_pectate_lyase"/>
</dbReference>
<dbReference type="HOGENOM" id="CLU_2142053_0_0_9"/>
<evidence type="ECO:0000313" key="4">
    <source>
        <dbReference type="Proteomes" id="UP000013781"/>
    </source>
</evidence>
<keyword evidence="5" id="KW-1185">Reference proteome</keyword>
<dbReference type="SUPFAM" id="SSF51126">
    <property type="entry name" value="Pectin lyase-like"/>
    <property type="match status" value="1"/>
</dbReference>
<sequence>MKKALIKLKHLLILSVLVISTIYIPPFLNTHVVSAESVFSDTVNATDTQFFVDQALIPNDPNDQSAKLNAILTQLESSPQPLYIPSGTYLINNSHVLPNHVHIIGDKNGATI</sequence>
<organism evidence="2 4">
    <name type="scientific">Enterococcus moraviensis ATCC BAA-383</name>
    <dbReference type="NCBI Taxonomy" id="1158609"/>
    <lineage>
        <taxon>Bacteria</taxon>
        <taxon>Bacillati</taxon>
        <taxon>Bacillota</taxon>
        <taxon>Bacilli</taxon>
        <taxon>Lactobacillales</taxon>
        <taxon>Enterococcaceae</taxon>
        <taxon>Enterococcus</taxon>
    </lineage>
</organism>
<evidence type="ECO:0000313" key="5">
    <source>
        <dbReference type="Proteomes" id="UP000014157"/>
    </source>
</evidence>
<dbReference type="InterPro" id="IPR011050">
    <property type="entry name" value="Pectin_lyase_fold/virulence"/>
</dbReference>
<name>R2T1S6_9ENTE</name>
<protein>
    <recommendedName>
        <fullName evidence="1">Rhamnogalacturonase A/B/Epimerase-like pectate lyase domain-containing protein</fullName>
    </recommendedName>
</protein>
<dbReference type="EMBL" id="AJAS01000016">
    <property type="protein sequence ID" value="EOH98966.1"/>
    <property type="molecule type" value="Genomic_DNA"/>
</dbReference>
<accession>R2T1S6</accession>
<feature type="domain" description="Rhamnogalacturonase A/B/Epimerase-like pectate lyase" evidence="1">
    <location>
        <begin position="59"/>
        <end position="111"/>
    </location>
</feature>
<dbReference type="AlphaFoldDB" id="R2T1S6"/>
<dbReference type="Proteomes" id="UP000013781">
    <property type="component" value="Unassembled WGS sequence"/>
</dbReference>
<gene>
    <name evidence="3" type="ORF">I586_01666</name>
    <name evidence="2" type="ORF">UAY_02235</name>
</gene>
<evidence type="ECO:0000313" key="3">
    <source>
        <dbReference type="EMBL" id="EOT71859.1"/>
    </source>
</evidence>
<dbReference type="Proteomes" id="UP000014157">
    <property type="component" value="Unassembled WGS sequence"/>
</dbReference>